<accession>A0A422QHN2</accession>
<dbReference type="AlphaFoldDB" id="A0A422QHN2"/>
<dbReference type="EMBL" id="JSAB01000200">
    <property type="protein sequence ID" value="RNF29443.1"/>
    <property type="molecule type" value="Genomic_DNA"/>
</dbReference>
<evidence type="ECO:0000313" key="1">
    <source>
        <dbReference type="EMBL" id="RNF29443.1"/>
    </source>
</evidence>
<reference evidence="1" key="1">
    <citation type="submission" date="2014-10" db="EMBL/GenBank/DDBJ databases">
        <title>Massilia sp. genome.</title>
        <authorList>
            <person name="Xu B."/>
            <person name="Dai L."/>
            <person name="Huang Z."/>
        </authorList>
    </citation>
    <scope>NUCLEOTIDE SEQUENCE [LARGE SCALE GENOMIC DNA]</scope>
    <source>
        <strain evidence="1">CFS-1</strain>
    </source>
</reference>
<dbReference type="RefSeq" id="WP_123070823.1">
    <property type="nucleotide sequence ID" value="NZ_JSAB01000200.1"/>
</dbReference>
<proteinExistence type="predicted"/>
<protein>
    <submittedName>
        <fullName evidence="1">Uncharacterized protein</fullName>
    </submittedName>
</protein>
<comment type="caution">
    <text evidence="1">The sequence shown here is derived from an EMBL/GenBank/DDBJ whole genome shotgun (WGS) entry which is preliminary data.</text>
</comment>
<evidence type="ECO:0000313" key="2">
    <source>
        <dbReference type="Proteomes" id="UP000283254"/>
    </source>
</evidence>
<gene>
    <name evidence="1" type="ORF">NM04_17880</name>
</gene>
<keyword evidence="2" id="KW-1185">Reference proteome</keyword>
<organism evidence="1 2">
    <name type="scientific">Massilia aurea</name>
    <dbReference type="NCBI Taxonomy" id="373040"/>
    <lineage>
        <taxon>Bacteria</taxon>
        <taxon>Pseudomonadati</taxon>
        <taxon>Pseudomonadota</taxon>
        <taxon>Betaproteobacteria</taxon>
        <taxon>Burkholderiales</taxon>
        <taxon>Oxalobacteraceae</taxon>
        <taxon>Telluria group</taxon>
        <taxon>Massilia</taxon>
    </lineage>
</organism>
<dbReference type="Proteomes" id="UP000283254">
    <property type="component" value="Unassembled WGS sequence"/>
</dbReference>
<name>A0A422QHN2_9BURK</name>
<sequence>MALLCAGFALPAPATPPLVDRFILGSNKGHIVPSECCWMPVPESMRLLDLKVNEGSQCSAMGGPVGVFEQKAGKLWLTGFETCGRKIPLDEVYPGLEEPALADWLSGTFKTRLGVPCRAFGGQPVLALEQELTVSEGVVTAVTEKYLNHSACRNHSE</sequence>